<dbReference type="InterPro" id="IPR052184">
    <property type="entry name" value="SDR_enzymes"/>
</dbReference>
<comment type="caution">
    <text evidence="1">The sequence shown here is derived from an EMBL/GenBank/DDBJ whole genome shotgun (WGS) entry which is preliminary data.</text>
</comment>
<protein>
    <recommendedName>
        <fullName evidence="3">NAD(P)-binding protein</fullName>
    </recommendedName>
</protein>
<accession>A0AAD7XFG6</accession>
<gene>
    <name evidence="1" type="ORF">ONZ51_g1818</name>
</gene>
<organism evidence="1 2">
    <name type="scientific">Trametes cubensis</name>
    <dbReference type="NCBI Taxonomy" id="1111947"/>
    <lineage>
        <taxon>Eukaryota</taxon>
        <taxon>Fungi</taxon>
        <taxon>Dikarya</taxon>
        <taxon>Basidiomycota</taxon>
        <taxon>Agaricomycotina</taxon>
        <taxon>Agaricomycetes</taxon>
        <taxon>Polyporales</taxon>
        <taxon>Polyporaceae</taxon>
        <taxon>Trametes</taxon>
    </lineage>
</organism>
<sequence>MPTFYAVIGASRGIGLEYVRQLAARNDTVVFSVVRNKQRSTHLFAAASGLSNVHVIEGDVVDHKSMERAAREIATISGGKLDFLIHNAAKLETPQVYRGFYDYSNMDELDADFIDSFKINALGVVHSIAAFVPLLRVGDAKRIVVISTGGADPQTVFHAGIGDMAAYGITKAAAVMVATKWANKLKDDGFVVVSLAPGLVDTTGTIGESGDPEAHALLMKAKEQLHASGHKIQLQTPEESVKMQIDLIDGLKSSHNGAFLSHTGRSFLD</sequence>
<dbReference type="InterPro" id="IPR002347">
    <property type="entry name" value="SDR_fam"/>
</dbReference>
<evidence type="ECO:0000313" key="2">
    <source>
        <dbReference type="Proteomes" id="UP001215151"/>
    </source>
</evidence>
<dbReference type="Gene3D" id="3.40.50.720">
    <property type="entry name" value="NAD(P)-binding Rossmann-like Domain"/>
    <property type="match status" value="1"/>
</dbReference>
<dbReference type="Pfam" id="PF00106">
    <property type="entry name" value="adh_short"/>
    <property type="match status" value="1"/>
</dbReference>
<dbReference type="EMBL" id="JAPEVG010000026">
    <property type="protein sequence ID" value="KAJ8495268.1"/>
    <property type="molecule type" value="Genomic_DNA"/>
</dbReference>
<dbReference type="GO" id="GO:0016616">
    <property type="term" value="F:oxidoreductase activity, acting on the CH-OH group of donors, NAD or NADP as acceptor"/>
    <property type="evidence" value="ECO:0007669"/>
    <property type="project" value="TreeGrafter"/>
</dbReference>
<evidence type="ECO:0000313" key="1">
    <source>
        <dbReference type="EMBL" id="KAJ8495268.1"/>
    </source>
</evidence>
<dbReference type="PANTHER" id="PTHR45458:SF3">
    <property type="entry name" value="CHAIN DEHYDROGENASE (ATSC), PUTATIVE-RELATED"/>
    <property type="match status" value="1"/>
</dbReference>
<dbReference type="AlphaFoldDB" id="A0AAD7XFG6"/>
<dbReference type="Proteomes" id="UP001215151">
    <property type="component" value="Unassembled WGS sequence"/>
</dbReference>
<dbReference type="SUPFAM" id="SSF51735">
    <property type="entry name" value="NAD(P)-binding Rossmann-fold domains"/>
    <property type="match status" value="1"/>
</dbReference>
<proteinExistence type="predicted"/>
<dbReference type="PANTHER" id="PTHR45458">
    <property type="entry name" value="SHORT-CHAIN DEHYDROGENASE/REDUCTASE SDR"/>
    <property type="match status" value="1"/>
</dbReference>
<name>A0AAD7XFG6_9APHY</name>
<dbReference type="InterPro" id="IPR036291">
    <property type="entry name" value="NAD(P)-bd_dom_sf"/>
</dbReference>
<dbReference type="PRINTS" id="PR00081">
    <property type="entry name" value="GDHRDH"/>
</dbReference>
<evidence type="ECO:0008006" key="3">
    <source>
        <dbReference type="Google" id="ProtNLM"/>
    </source>
</evidence>
<reference evidence="1" key="1">
    <citation type="submission" date="2022-11" db="EMBL/GenBank/DDBJ databases">
        <title>Genome Sequence of Cubamyces cubensis.</title>
        <authorList>
            <person name="Buettner E."/>
        </authorList>
    </citation>
    <scope>NUCLEOTIDE SEQUENCE</scope>
    <source>
        <strain evidence="1">MPL-01</strain>
    </source>
</reference>
<keyword evidence="2" id="KW-1185">Reference proteome</keyword>